<name>A0A366M1D9_9ACTN</name>
<accession>A0A366M1D9</accession>
<sequence length="405" mass="45474">MKVPSELQRLVDGVAQRTGRSIAIDDPRLRLLAYSAHQGEVDPARQQSILRREVSGELVAWVRDHVPKDSDEPFHLPLHPDLGLTIDRLCVPIRHRTVLLGFLWVLLTEPADDRLVAIAREVAQDVGVLLLRESFLEEIAHSRERELVRDLLDQDASVRDFAAEQLARDELFVAGDTCVLVTAGRMDQVPPDSWRVGLELALQRARREFPARHCLHLVRPDHAVLIVAPAGTWWHRRPLTEIGDSLRAHCRRELIADEPLWVGIAPRGSSLREVHGLYEQALRAVEVARLVRTLGHTVLADGLGVYGLLAEIPQERLQVVGLHPGLQALLDQDDPQSRTLVESVEVFLENAGDIKATAESLSVHRTSLYNRLHRFEQLAGVNLRSGDDRLVIHLALKLARLTGRR</sequence>
<reference evidence="4 5" key="1">
    <citation type="submission" date="2018-06" db="EMBL/GenBank/DDBJ databases">
        <title>Sphaerisporangium craniellae sp. nov., isolated from a marine sponge in the South China Sea.</title>
        <authorList>
            <person name="Li L."/>
        </authorList>
    </citation>
    <scope>NUCLEOTIDE SEQUENCE [LARGE SCALE GENOMIC DNA]</scope>
    <source>
        <strain evidence="4 5">LHW63015</strain>
    </source>
</reference>
<dbReference type="InterPro" id="IPR025736">
    <property type="entry name" value="PucR_C-HTH_dom"/>
</dbReference>
<comment type="caution">
    <text evidence="4">The sequence shown here is derived from an EMBL/GenBank/DDBJ whole genome shotgun (WGS) entry which is preliminary data.</text>
</comment>
<dbReference type="AlphaFoldDB" id="A0A366M1D9"/>
<dbReference type="PANTHER" id="PTHR33744">
    <property type="entry name" value="CARBOHYDRATE DIACID REGULATOR"/>
    <property type="match status" value="1"/>
</dbReference>
<evidence type="ECO:0000259" key="2">
    <source>
        <dbReference type="Pfam" id="PF13556"/>
    </source>
</evidence>
<dbReference type="PANTHER" id="PTHR33744:SF17">
    <property type="entry name" value="CONSERVED PROTEIN"/>
    <property type="match status" value="1"/>
</dbReference>
<organism evidence="4 5">
    <name type="scientific">Spongiactinospora rosea</name>
    <dbReference type="NCBI Taxonomy" id="2248750"/>
    <lineage>
        <taxon>Bacteria</taxon>
        <taxon>Bacillati</taxon>
        <taxon>Actinomycetota</taxon>
        <taxon>Actinomycetes</taxon>
        <taxon>Streptosporangiales</taxon>
        <taxon>Streptosporangiaceae</taxon>
        <taxon>Spongiactinospora</taxon>
    </lineage>
</organism>
<evidence type="ECO:0000256" key="1">
    <source>
        <dbReference type="ARBA" id="ARBA00006754"/>
    </source>
</evidence>
<evidence type="ECO:0000313" key="4">
    <source>
        <dbReference type="EMBL" id="RBQ19394.1"/>
    </source>
</evidence>
<comment type="similarity">
    <text evidence="1">Belongs to the CdaR family.</text>
</comment>
<dbReference type="Gene3D" id="1.10.10.2840">
    <property type="entry name" value="PucR C-terminal helix-turn-helix domain"/>
    <property type="match status" value="1"/>
</dbReference>
<dbReference type="Pfam" id="PF17853">
    <property type="entry name" value="GGDEF_2"/>
    <property type="match status" value="1"/>
</dbReference>
<gene>
    <name evidence="4" type="ORF">DP939_15875</name>
</gene>
<evidence type="ECO:0000259" key="3">
    <source>
        <dbReference type="Pfam" id="PF17853"/>
    </source>
</evidence>
<keyword evidence="5" id="KW-1185">Reference proteome</keyword>
<evidence type="ECO:0000313" key="5">
    <source>
        <dbReference type="Proteomes" id="UP000253303"/>
    </source>
</evidence>
<dbReference type="Pfam" id="PF13556">
    <property type="entry name" value="HTH_30"/>
    <property type="match status" value="1"/>
</dbReference>
<dbReference type="Proteomes" id="UP000253303">
    <property type="component" value="Unassembled WGS sequence"/>
</dbReference>
<dbReference type="InterPro" id="IPR042070">
    <property type="entry name" value="PucR_C-HTH_sf"/>
</dbReference>
<dbReference type="InterPro" id="IPR051448">
    <property type="entry name" value="CdaR-like_regulators"/>
</dbReference>
<feature type="domain" description="CdaR GGDEF-like" evidence="3">
    <location>
        <begin position="181"/>
        <end position="287"/>
    </location>
</feature>
<dbReference type="InterPro" id="IPR041522">
    <property type="entry name" value="CdaR_GGDEF"/>
</dbReference>
<protein>
    <submittedName>
        <fullName evidence="4">CdaR family transcriptional regulator</fullName>
    </submittedName>
</protein>
<dbReference type="EMBL" id="QMEY01000005">
    <property type="protein sequence ID" value="RBQ19394.1"/>
    <property type="molecule type" value="Genomic_DNA"/>
</dbReference>
<proteinExistence type="inferred from homology"/>
<feature type="domain" description="PucR C-terminal helix-turn-helix" evidence="2">
    <location>
        <begin position="340"/>
        <end position="398"/>
    </location>
</feature>